<comment type="subunit">
    <text evidence="6">May interact with CcsA.</text>
</comment>
<feature type="transmembrane region" description="Helical" evidence="7">
    <location>
        <begin position="171"/>
        <end position="194"/>
    </location>
</feature>
<comment type="similarity">
    <text evidence="6">Belongs to the Ccs1/CcsB family.</text>
</comment>
<comment type="function">
    <text evidence="6">Required during biogenesis of c-type cytochromes (cytochrome c6 and cytochrome f) at the step of heme attachment.</text>
</comment>
<feature type="transmembrane region" description="Helical" evidence="7">
    <location>
        <begin position="378"/>
        <end position="397"/>
    </location>
</feature>
<keyword evidence="9" id="KW-0934">Plastid</keyword>
<reference evidence="9" key="1">
    <citation type="submission" date="2016-10" db="EMBL/GenBank/DDBJ databases">
        <title>Chloroplast genomes as a tool to resolve red algal phylogenies: a case study in the Nemaliales.</title>
        <authorList>
            <person name="Costa J.F."/>
            <person name="Lin S.M."/>
            <person name="Macaya E.C."/>
            <person name="Fernandez-Garcia C."/>
            <person name="Verbruggen H."/>
        </authorList>
    </citation>
    <scope>NUCLEOTIDE SEQUENCE</scope>
    <source>
        <strain evidence="9">J.0255</strain>
    </source>
</reference>
<evidence type="ECO:0000256" key="6">
    <source>
        <dbReference type="HAMAP-Rule" id="MF_01392"/>
    </source>
</evidence>
<evidence type="ECO:0000256" key="7">
    <source>
        <dbReference type="SAM" id="Phobius"/>
    </source>
</evidence>
<dbReference type="PANTHER" id="PTHR31566">
    <property type="entry name" value="CYTOCHROME C BIOGENESIS PROTEIN CCS1, CHLOROPLASTIC"/>
    <property type="match status" value="1"/>
</dbReference>
<dbReference type="InterPro" id="IPR007816">
    <property type="entry name" value="ResB-like_domain"/>
</dbReference>
<dbReference type="EMBL" id="LT622875">
    <property type="protein sequence ID" value="SCW23704.1"/>
    <property type="molecule type" value="Genomic_DNA"/>
</dbReference>
<keyword evidence="5 6" id="KW-0472">Membrane</keyword>
<organism evidence="9">
    <name type="scientific">Yamadaella caenomyce</name>
    <dbReference type="NCBI Taxonomy" id="259029"/>
    <lineage>
        <taxon>Eukaryota</taxon>
        <taxon>Rhodophyta</taxon>
        <taxon>Florideophyceae</taxon>
        <taxon>Nemaliophycidae</taxon>
        <taxon>Nemaliales</taxon>
        <taxon>Liagoraceae</taxon>
        <taxon>Yamadaella</taxon>
    </lineage>
</organism>
<dbReference type="GeneID" id="29998127"/>
<keyword evidence="4 6" id="KW-1133">Transmembrane helix</keyword>
<keyword evidence="3 6" id="KW-0201">Cytochrome c-type biogenesis</keyword>
<evidence type="ECO:0000256" key="1">
    <source>
        <dbReference type="ARBA" id="ARBA00004141"/>
    </source>
</evidence>
<feature type="transmembrane region" description="Helical" evidence="7">
    <location>
        <begin position="21"/>
        <end position="43"/>
    </location>
</feature>
<feature type="transmembrane region" description="Helical" evidence="7">
    <location>
        <begin position="83"/>
        <end position="108"/>
    </location>
</feature>
<keyword evidence="6" id="KW-0793">Thylakoid</keyword>
<reference evidence="9" key="2">
    <citation type="submission" date="2016-10" db="EMBL/GenBank/DDBJ databases">
        <authorList>
            <person name="de Groot N.N."/>
        </authorList>
    </citation>
    <scope>NUCLEOTIDE SEQUENCE</scope>
    <source>
        <strain evidence="9">J.0255</strain>
    </source>
</reference>
<accession>A0A1G4NYK9</accession>
<feature type="domain" description="ResB-like" evidence="8">
    <location>
        <begin position="24"/>
        <end position="289"/>
    </location>
</feature>
<keyword evidence="2 6" id="KW-0812">Transmembrane</keyword>
<gene>
    <name evidence="6 9" type="primary">ccs1</name>
    <name evidence="9" type="ORF">J0255_10</name>
</gene>
<dbReference type="RefSeq" id="YP_009315249.1">
    <property type="nucleotide sequence ID" value="NC_031666.1"/>
</dbReference>
<evidence type="ECO:0000256" key="5">
    <source>
        <dbReference type="ARBA" id="ARBA00023136"/>
    </source>
</evidence>
<sequence>MKRKTTGEYRYITWKKFRFLGNLNFSITLLLSIGLLSALGTIIEQNKPLAYYQDKYPSINNNMWHISWKTIIFFKLHTLYTNYFFLGLIALFSISLIICTLSTQLPSLRHARTWKMKTQGQKTNKIFLDKNFRCGTLYTKFLRLQRLQYYVFYQDNKMYAYKGIYGRLSPIIVHISMIILIIGFSISTLFSFYIQEMIPVGETFNLNNTISSGPFSRVPEHITGVIKDFRIEYYNNRSIKQFYTSIQLEDHLKHQLVNTDIKVNQPLQFEGLTIYQTDWKINGIRVRINDKYNLQLPTTEVKQDNVKYWVAYLPYDTNQAISLIISGLDQPIDYYMNNTYEGYIEVDDTRIIDNIQIQILGIITSTGLQIKGDQGINIVYLGFGMLMISTIVSYISFSQIWLVHDFKSLHIYGKTNRGTLEFEQEVCELIVNDKTKHT</sequence>
<evidence type="ECO:0000259" key="8">
    <source>
        <dbReference type="Pfam" id="PF05140"/>
    </source>
</evidence>
<keyword evidence="9" id="KW-0150">Chloroplast</keyword>
<dbReference type="PANTHER" id="PTHR31566:SF0">
    <property type="entry name" value="CYTOCHROME C BIOGENESIS PROTEIN CCS1, CHLOROPLASTIC"/>
    <property type="match status" value="1"/>
</dbReference>
<dbReference type="HAMAP" id="MF_01392">
    <property type="entry name" value="CytC_Ccs1"/>
    <property type="match status" value="1"/>
</dbReference>
<proteinExistence type="inferred from homology"/>
<feature type="domain" description="ResB-like" evidence="8">
    <location>
        <begin position="363"/>
        <end position="426"/>
    </location>
</feature>
<evidence type="ECO:0000313" key="9">
    <source>
        <dbReference type="EMBL" id="SCW23704.1"/>
    </source>
</evidence>
<name>A0A1G4NYK9_9FLOR</name>
<dbReference type="GO" id="GO:0017004">
    <property type="term" value="P:cytochrome complex assembly"/>
    <property type="evidence" value="ECO:0007669"/>
    <property type="project" value="UniProtKB-UniRule"/>
</dbReference>
<dbReference type="AlphaFoldDB" id="A0A1G4NYK9"/>
<dbReference type="InterPro" id="IPR023494">
    <property type="entry name" value="Cyt_c_bgen_Ccs1/CcsB/ResB"/>
</dbReference>
<geneLocation type="chloroplast" evidence="9"/>
<evidence type="ECO:0000256" key="2">
    <source>
        <dbReference type="ARBA" id="ARBA00022692"/>
    </source>
</evidence>
<dbReference type="GO" id="GO:0009535">
    <property type="term" value="C:chloroplast thylakoid membrane"/>
    <property type="evidence" value="ECO:0007669"/>
    <property type="project" value="UniProtKB-SubCell"/>
</dbReference>
<comment type="subcellular location">
    <subcellularLocation>
        <location evidence="1">Membrane</location>
        <topology evidence="1">Multi-pass membrane protein</topology>
    </subcellularLocation>
    <subcellularLocation>
        <location evidence="6">Plastid</location>
        <location evidence="6">Chloroplast thylakoid membrane</location>
        <topology evidence="6">Multi-pass membrane protein</topology>
    </subcellularLocation>
</comment>
<dbReference type="Pfam" id="PF05140">
    <property type="entry name" value="ResB"/>
    <property type="match status" value="2"/>
</dbReference>
<protein>
    <recommendedName>
        <fullName evidence="6">Cytochrome c biogenesis protein Ccs1</fullName>
    </recommendedName>
</protein>
<evidence type="ECO:0000256" key="3">
    <source>
        <dbReference type="ARBA" id="ARBA00022748"/>
    </source>
</evidence>
<evidence type="ECO:0000256" key="4">
    <source>
        <dbReference type="ARBA" id="ARBA00022989"/>
    </source>
</evidence>